<dbReference type="InterPro" id="IPR017520">
    <property type="entry name" value="CHP03086"/>
</dbReference>
<protein>
    <submittedName>
        <fullName evidence="2">Uncharacterized protein (TIGR03086 family)</fullName>
    </submittedName>
</protein>
<evidence type="ECO:0000313" key="3">
    <source>
        <dbReference type="Proteomes" id="UP000246410"/>
    </source>
</evidence>
<dbReference type="EMBL" id="QGTL01000003">
    <property type="protein sequence ID" value="PWV77867.1"/>
    <property type="molecule type" value="Genomic_DNA"/>
</dbReference>
<feature type="domain" description="Mycothiol-dependent maleylpyruvate isomerase metal-binding" evidence="1">
    <location>
        <begin position="20"/>
        <end position="137"/>
    </location>
</feature>
<dbReference type="InterPro" id="IPR017517">
    <property type="entry name" value="Maleyloyr_isom"/>
</dbReference>
<dbReference type="InterPro" id="IPR034660">
    <property type="entry name" value="DinB/YfiT-like"/>
</dbReference>
<reference evidence="2 3" key="1">
    <citation type="submission" date="2018-05" db="EMBL/GenBank/DDBJ databases">
        <title>Genomic Encyclopedia of Type Strains, Phase IV (KMG-IV): sequencing the most valuable type-strain genomes for metagenomic binning, comparative biology and taxonomic classification.</title>
        <authorList>
            <person name="Goeker M."/>
        </authorList>
    </citation>
    <scope>NUCLEOTIDE SEQUENCE [LARGE SCALE GENOMIC DNA]</scope>
    <source>
        <strain evidence="2 3">DSM 44717</strain>
    </source>
</reference>
<gene>
    <name evidence="2" type="ORF">DFR69_103467</name>
</gene>
<dbReference type="AlphaFoldDB" id="A0A317NSB5"/>
<proteinExistence type="predicted"/>
<dbReference type="InterPro" id="IPR024344">
    <property type="entry name" value="MDMPI_metal-binding"/>
</dbReference>
<sequence length="211" mass="22127">MRMPTNTEYRLLLARHSLAVRMSADAVEAASGTALSAETPCVGWDLRALLEHMGTQNRGFAAAMRGADDPAVWEVRPAADPVGDFLRSAEDVVAAFAEPGAGARTLVLPEIPPGRFPARLALGFHLIDSVVHAWDVARSAGHTVDLDPDLAPTALRIAEAVPAGNSRRRPGAAFAPALAVPDETATLDRVLRLLGRAPDWAPGRAGAAPPA</sequence>
<dbReference type="Pfam" id="PF11716">
    <property type="entry name" value="MDMPI_N"/>
    <property type="match status" value="1"/>
</dbReference>
<comment type="caution">
    <text evidence="2">The sequence shown here is derived from an EMBL/GenBank/DDBJ whole genome shotgun (WGS) entry which is preliminary data.</text>
</comment>
<dbReference type="NCBIfam" id="TIGR03083">
    <property type="entry name" value="maleylpyruvate isomerase family mycothiol-dependent enzyme"/>
    <property type="match status" value="1"/>
</dbReference>
<evidence type="ECO:0000313" key="2">
    <source>
        <dbReference type="EMBL" id="PWV77867.1"/>
    </source>
</evidence>
<evidence type="ECO:0000259" key="1">
    <source>
        <dbReference type="Pfam" id="PF11716"/>
    </source>
</evidence>
<dbReference type="Gene3D" id="1.20.120.450">
    <property type="entry name" value="dinb family like domain"/>
    <property type="match status" value="1"/>
</dbReference>
<dbReference type="NCBIfam" id="TIGR03086">
    <property type="entry name" value="TIGR03086 family metal-binding protein"/>
    <property type="match status" value="1"/>
</dbReference>
<accession>A0A317NSB5</accession>
<keyword evidence="3" id="KW-1185">Reference proteome</keyword>
<name>A0A317NSB5_9NOCA</name>
<dbReference type="Proteomes" id="UP000246410">
    <property type="component" value="Unassembled WGS sequence"/>
</dbReference>
<organism evidence="2 3">
    <name type="scientific">Nocardia neocaledoniensis</name>
    <dbReference type="NCBI Taxonomy" id="236511"/>
    <lineage>
        <taxon>Bacteria</taxon>
        <taxon>Bacillati</taxon>
        <taxon>Actinomycetota</taxon>
        <taxon>Actinomycetes</taxon>
        <taxon>Mycobacteriales</taxon>
        <taxon>Nocardiaceae</taxon>
        <taxon>Nocardia</taxon>
    </lineage>
</organism>
<dbReference type="GO" id="GO:0046872">
    <property type="term" value="F:metal ion binding"/>
    <property type="evidence" value="ECO:0007669"/>
    <property type="project" value="InterPro"/>
</dbReference>
<dbReference type="SUPFAM" id="SSF109854">
    <property type="entry name" value="DinB/YfiT-like putative metalloenzymes"/>
    <property type="match status" value="1"/>
</dbReference>